<dbReference type="Gene3D" id="3.30.200.20">
    <property type="entry name" value="Phosphorylase Kinase, domain 1"/>
    <property type="match status" value="1"/>
</dbReference>
<dbReference type="EMBL" id="JAAGAB010000004">
    <property type="protein sequence ID" value="NDV02802.1"/>
    <property type="molecule type" value="Genomic_DNA"/>
</dbReference>
<dbReference type="Pfam" id="PF01636">
    <property type="entry name" value="APH"/>
    <property type="match status" value="1"/>
</dbReference>
<feature type="domain" description="Aminoglycoside phosphotransferase" evidence="2">
    <location>
        <begin position="43"/>
        <end position="259"/>
    </location>
</feature>
<sequence>MTPSELSPPNEAAVGPPLPAAEPGSAEAVEAWRQETPFADWAATPLPGDASTRRYWRLSRRGETALLMVAPPGLLPPFLSMAAHLRLLGLAAPEVHEVEEEAGLAIIEDLGPETLAARLSRKPRVEGKATALVADLLAFLARTAPPPLPALGPAEGAAQLEPLFRHYGAAPPEAAEALREGLSHRLTEIGCVPDRLSLRDFHAENLIWRGEESGLRKLGLIDFQDAVLAPRAYDLASWLTDARRDAAPGLAEEVTARFARALEVPERQVAAEAAALGLMRSLRILGIFARLAQEGRRRYLGYVPRVYDHIELALTHPAVAPLAPLVRAAAPPPEELLGRGAR</sequence>
<accession>A0A6B2K4M6</accession>
<proteinExistence type="predicted"/>
<dbReference type="GO" id="GO:0016740">
    <property type="term" value="F:transferase activity"/>
    <property type="evidence" value="ECO:0007669"/>
    <property type="project" value="UniProtKB-KW"/>
</dbReference>
<dbReference type="RefSeq" id="WP_163896074.1">
    <property type="nucleotide sequence ID" value="NZ_JAAFYS010000004.1"/>
</dbReference>
<dbReference type="InterPro" id="IPR011009">
    <property type="entry name" value="Kinase-like_dom_sf"/>
</dbReference>
<dbReference type="SUPFAM" id="SSF56112">
    <property type="entry name" value="Protein kinase-like (PK-like)"/>
    <property type="match status" value="1"/>
</dbReference>
<evidence type="ECO:0000259" key="2">
    <source>
        <dbReference type="Pfam" id="PF01636"/>
    </source>
</evidence>
<keyword evidence="4" id="KW-1185">Reference proteome</keyword>
<dbReference type="Gene3D" id="3.90.1200.10">
    <property type="match status" value="1"/>
</dbReference>
<dbReference type="Proteomes" id="UP000474757">
    <property type="component" value="Unassembled WGS sequence"/>
</dbReference>
<reference evidence="3 4" key="1">
    <citation type="submission" date="2020-02" db="EMBL/GenBank/DDBJ databases">
        <title>Pseudoroseicyclus tamarix, sp. nov., isolated from offshore sediment of a Tamarix chinensis forest.</title>
        <authorList>
            <person name="Gai Y."/>
        </authorList>
    </citation>
    <scope>NUCLEOTIDE SEQUENCE [LARGE SCALE GENOMIC DNA]</scope>
    <source>
        <strain evidence="3 4">CLL3-39</strain>
    </source>
</reference>
<evidence type="ECO:0000313" key="3">
    <source>
        <dbReference type="EMBL" id="NDV02802.1"/>
    </source>
</evidence>
<feature type="region of interest" description="Disordered" evidence="1">
    <location>
        <begin position="1"/>
        <end position="28"/>
    </location>
</feature>
<name>A0A6B2K4M6_9RHOB</name>
<organism evidence="3 4">
    <name type="scientific">Pseudoroseicyclus tamaricis</name>
    <dbReference type="NCBI Taxonomy" id="2705421"/>
    <lineage>
        <taxon>Bacteria</taxon>
        <taxon>Pseudomonadati</taxon>
        <taxon>Pseudomonadota</taxon>
        <taxon>Alphaproteobacteria</taxon>
        <taxon>Rhodobacterales</taxon>
        <taxon>Paracoccaceae</taxon>
        <taxon>Pseudoroseicyclus</taxon>
    </lineage>
</organism>
<dbReference type="InterPro" id="IPR002575">
    <property type="entry name" value="Aminoglycoside_PTrfase"/>
</dbReference>
<evidence type="ECO:0000313" key="4">
    <source>
        <dbReference type="Proteomes" id="UP000474757"/>
    </source>
</evidence>
<gene>
    <name evidence="3" type="ORF">GZA08_17705</name>
</gene>
<protein>
    <submittedName>
        <fullName evidence="3">Phosphotransferase</fullName>
    </submittedName>
</protein>
<keyword evidence="3" id="KW-0808">Transferase</keyword>
<comment type="caution">
    <text evidence="3">The sequence shown here is derived from an EMBL/GenBank/DDBJ whole genome shotgun (WGS) entry which is preliminary data.</text>
</comment>
<evidence type="ECO:0000256" key="1">
    <source>
        <dbReference type="SAM" id="MobiDB-lite"/>
    </source>
</evidence>
<dbReference type="AlphaFoldDB" id="A0A6B2K4M6"/>